<evidence type="ECO:0000256" key="5">
    <source>
        <dbReference type="RuleBase" id="RU003651"/>
    </source>
</evidence>
<feature type="region of interest" description="Disordered" evidence="6">
    <location>
        <begin position="497"/>
        <end position="520"/>
    </location>
</feature>
<protein>
    <submittedName>
        <fullName evidence="8">AAA-ATPase ASD, mitochondrial-like</fullName>
    </submittedName>
</protein>
<gene>
    <name evidence="8" type="ORF">Cni_G01190</name>
</gene>
<dbReference type="AlphaFoldDB" id="A0AAQ3Q0R8"/>
<name>A0AAQ3Q0R8_9LILI</name>
<comment type="catalytic activity">
    <reaction evidence="4">
        <text>ATP + H2O = ADP + phosphate + H(+)</text>
        <dbReference type="Rhea" id="RHEA:13065"/>
        <dbReference type="ChEBI" id="CHEBI:15377"/>
        <dbReference type="ChEBI" id="CHEBI:15378"/>
        <dbReference type="ChEBI" id="CHEBI:30616"/>
        <dbReference type="ChEBI" id="CHEBI:43474"/>
        <dbReference type="ChEBI" id="CHEBI:456216"/>
    </reaction>
</comment>
<dbReference type="GO" id="GO:0005524">
    <property type="term" value="F:ATP binding"/>
    <property type="evidence" value="ECO:0007669"/>
    <property type="project" value="UniProtKB-KW"/>
</dbReference>
<keyword evidence="9" id="KW-1185">Reference proteome</keyword>
<dbReference type="PANTHER" id="PTHR23070">
    <property type="entry name" value="BCS1 AAA-TYPE ATPASE"/>
    <property type="match status" value="1"/>
</dbReference>
<keyword evidence="5" id="KW-0547">Nucleotide-binding</keyword>
<dbReference type="InterPro" id="IPR058017">
    <property type="entry name" value="At3g28540-like_C"/>
</dbReference>
<dbReference type="PROSITE" id="PS00674">
    <property type="entry name" value="AAA"/>
    <property type="match status" value="1"/>
</dbReference>
<dbReference type="SUPFAM" id="SSF52540">
    <property type="entry name" value="P-loop containing nucleoside triphosphate hydrolases"/>
    <property type="match status" value="1"/>
</dbReference>
<keyword evidence="3" id="KW-0460">Magnesium</keyword>
<evidence type="ECO:0000256" key="2">
    <source>
        <dbReference type="ARBA" id="ARBA00007448"/>
    </source>
</evidence>
<dbReference type="CDD" id="cd19510">
    <property type="entry name" value="RecA-like_BCS1"/>
    <property type="match status" value="1"/>
</dbReference>
<evidence type="ECO:0000256" key="4">
    <source>
        <dbReference type="ARBA" id="ARBA00049360"/>
    </source>
</evidence>
<dbReference type="InterPro" id="IPR003593">
    <property type="entry name" value="AAA+_ATPase"/>
</dbReference>
<dbReference type="GO" id="GO:0006950">
    <property type="term" value="P:response to stress"/>
    <property type="evidence" value="ECO:0007669"/>
    <property type="project" value="UniProtKB-ARBA"/>
</dbReference>
<evidence type="ECO:0000259" key="7">
    <source>
        <dbReference type="SMART" id="SM00382"/>
    </source>
</evidence>
<sequence>MEMIWEKLWAGLATITTLILALPFFHSYLPNLVDYHILKFASKLFRFLNPYVEIKFPDDHGRRHFKSSDLDTVINAYLREACFTDDGACSQDFAHLRATPSYDGADVDFIMNDGEEVIIVHEGVKFWWSSHKNPPKGTCIYKYSVPEDSRYYRLIYHRRHDVFARNNYIKHVLTEGNAILDGQRKLKLFTNVRSDSRSGHCAYWSRVPFNHRTTFDMLAMDKEKKREIKQDLECFSQGQEYYESVGKPWKRGYLLYGPPGTGKSTMIAAMANFLKYDVYDLELTSVKDNTTLRQLLIETKRKSIVVIEDIDCTLQDLCIKRKKTGSEKNEDEEKTTKATIDKDDKEESKVTLSGLLNFIDGVWSSCGGERILVFTTNHKEKLDPALLRRGRMDMHIKMSYCRFEGFQMLAKNYLGIDTHRSFSEIKNLLDSVEITAADLVESLMPKSGSIKQLEEEDRNREGWRLMPKSASEISDHFINSCLDNLIKFLEEKRKSMSEKKSVDGASGCNGEITDGFKPTN</sequence>
<dbReference type="Pfam" id="PF00004">
    <property type="entry name" value="AAA"/>
    <property type="match status" value="1"/>
</dbReference>
<dbReference type="InterPro" id="IPR003959">
    <property type="entry name" value="ATPase_AAA_core"/>
</dbReference>
<evidence type="ECO:0000313" key="8">
    <source>
        <dbReference type="EMBL" id="WOK92499.1"/>
    </source>
</evidence>
<evidence type="ECO:0000256" key="6">
    <source>
        <dbReference type="SAM" id="MobiDB-lite"/>
    </source>
</evidence>
<feature type="domain" description="AAA+ ATPase" evidence="7">
    <location>
        <begin position="249"/>
        <end position="402"/>
    </location>
</feature>
<dbReference type="Gene3D" id="3.40.50.300">
    <property type="entry name" value="P-loop containing nucleotide triphosphate hydrolases"/>
    <property type="match status" value="1"/>
</dbReference>
<organism evidence="8 9">
    <name type="scientific">Canna indica</name>
    <name type="common">Indian-shot</name>
    <dbReference type="NCBI Taxonomy" id="4628"/>
    <lineage>
        <taxon>Eukaryota</taxon>
        <taxon>Viridiplantae</taxon>
        <taxon>Streptophyta</taxon>
        <taxon>Embryophyta</taxon>
        <taxon>Tracheophyta</taxon>
        <taxon>Spermatophyta</taxon>
        <taxon>Magnoliopsida</taxon>
        <taxon>Liliopsida</taxon>
        <taxon>Zingiberales</taxon>
        <taxon>Cannaceae</taxon>
        <taxon>Canna</taxon>
    </lineage>
</organism>
<evidence type="ECO:0000313" key="9">
    <source>
        <dbReference type="Proteomes" id="UP001327560"/>
    </source>
</evidence>
<reference evidence="8 9" key="1">
    <citation type="submission" date="2023-10" db="EMBL/GenBank/DDBJ databases">
        <title>Chromosome-scale genome assembly provides insights into flower coloration mechanisms of Canna indica.</title>
        <authorList>
            <person name="Li C."/>
        </authorList>
    </citation>
    <scope>NUCLEOTIDE SEQUENCE [LARGE SCALE GENOMIC DNA]</scope>
    <source>
        <tissue evidence="8">Flower</tissue>
    </source>
</reference>
<dbReference type="Proteomes" id="UP001327560">
    <property type="component" value="Chromosome 1"/>
</dbReference>
<proteinExistence type="inferred from homology"/>
<dbReference type="GO" id="GO:0016887">
    <property type="term" value="F:ATP hydrolysis activity"/>
    <property type="evidence" value="ECO:0007669"/>
    <property type="project" value="InterPro"/>
</dbReference>
<dbReference type="Gene3D" id="6.10.280.40">
    <property type="match status" value="1"/>
</dbReference>
<dbReference type="Pfam" id="PF14363">
    <property type="entry name" value="AAA_assoc"/>
    <property type="match status" value="1"/>
</dbReference>
<dbReference type="EMBL" id="CP136890">
    <property type="protein sequence ID" value="WOK92499.1"/>
    <property type="molecule type" value="Genomic_DNA"/>
</dbReference>
<keyword evidence="5" id="KW-0067">ATP-binding</keyword>
<dbReference type="InterPro" id="IPR027417">
    <property type="entry name" value="P-loop_NTPase"/>
</dbReference>
<accession>A0AAQ3Q0R8</accession>
<dbReference type="SMART" id="SM00382">
    <property type="entry name" value="AAA"/>
    <property type="match status" value="1"/>
</dbReference>
<comment type="cofactor">
    <cofactor evidence="1">
        <name>Mg(2+)</name>
        <dbReference type="ChEBI" id="CHEBI:18420"/>
    </cofactor>
</comment>
<dbReference type="Pfam" id="PF25568">
    <property type="entry name" value="AAA_lid_At3g28540"/>
    <property type="match status" value="1"/>
</dbReference>
<dbReference type="InterPro" id="IPR003960">
    <property type="entry name" value="ATPase_AAA_CS"/>
</dbReference>
<dbReference type="InterPro" id="IPR050747">
    <property type="entry name" value="Mitochondrial_chaperone_BCS1"/>
</dbReference>
<comment type="similarity">
    <text evidence="2">Belongs to the AAA ATPase family. BCS1 subfamily.</text>
</comment>
<dbReference type="InterPro" id="IPR025753">
    <property type="entry name" value="AAA_N_dom"/>
</dbReference>
<evidence type="ECO:0000256" key="1">
    <source>
        <dbReference type="ARBA" id="ARBA00001946"/>
    </source>
</evidence>
<evidence type="ECO:0000256" key="3">
    <source>
        <dbReference type="ARBA" id="ARBA00022842"/>
    </source>
</evidence>